<protein>
    <submittedName>
        <fullName evidence="2">Uncharacterized protein</fullName>
    </submittedName>
</protein>
<dbReference type="EMBL" id="BSQG01000004">
    <property type="protein sequence ID" value="GLU48420.1"/>
    <property type="molecule type" value="Genomic_DNA"/>
</dbReference>
<feature type="region of interest" description="Disordered" evidence="1">
    <location>
        <begin position="148"/>
        <end position="170"/>
    </location>
</feature>
<evidence type="ECO:0000313" key="2">
    <source>
        <dbReference type="EMBL" id="GLU48420.1"/>
    </source>
</evidence>
<gene>
    <name evidence="2" type="ORF">Nans01_27710</name>
</gene>
<keyword evidence="3" id="KW-1185">Reference proteome</keyword>
<evidence type="ECO:0000313" key="3">
    <source>
        <dbReference type="Proteomes" id="UP001165092"/>
    </source>
</evidence>
<evidence type="ECO:0000256" key="1">
    <source>
        <dbReference type="SAM" id="MobiDB-lite"/>
    </source>
</evidence>
<comment type="caution">
    <text evidence="2">The sequence shown here is derived from an EMBL/GenBank/DDBJ whole genome shotgun (WGS) entry which is preliminary data.</text>
</comment>
<proteinExistence type="predicted"/>
<name>A0A9W6P761_9ACTN</name>
<dbReference type="AlphaFoldDB" id="A0A9W6P761"/>
<organism evidence="2 3">
    <name type="scientific">Nocardiopsis ansamitocini</name>
    <dbReference type="NCBI Taxonomy" id="1670832"/>
    <lineage>
        <taxon>Bacteria</taxon>
        <taxon>Bacillati</taxon>
        <taxon>Actinomycetota</taxon>
        <taxon>Actinomycetes</taxon>
        <taxon>Streptosporangiales</taxon>
        <taxon>Nocardiopsidaceae</taxon>
        <taxon>Nocardiopsis</taxon>
    </lineage>
</organism>
<reference evidence="2" key="1">
    <citation type="submission" date="2023-02" db="EMBL/GenBank/DDBJ databases">
        <title>Nocardiopsis ansamitocini NBRC 112285.</title>
        <authorList>
            <person name="Ichikawa N."/>
            <person name="Sato H."/>
            <person name="Tonouchi N."/>
        </authorList>
    </citation>
    <scope>NUCLEOTIDE SEQUENCE</scope>
    <source>
        <strain evidence="2">NBRC 112285</strain>
    </source>
</reference>
<sequence length="170" mass="18718">MRWRSRSCRIGGDDLDRQLDGLGTIGGLGGAVLCFGPHDQEVGFGALAGRQDHRRLPTNPQMWGNPHAQSLFQQVHGEAVKKFLRTHENKASVDQLGVRRKVGQPVEVGGGETAGRRNEPVRYRLRGHRLSLPVDGLLMQLSVATERPVPAGRAPRPLPASPTLNCRNWR</sequence>
<accession>A0A9W6P761</accession>
<dbReference type="Proteomes" id="UP001165092">
    <property type="component" value="Unassembled WGS sequence"/>
</dbReference>